<evidence type="ECO:0000256" key="3">
    <source>
        <dbReference type="ARBA" id="ARBA00022801"/>
    </source>
</evidence>
<keyword evidence="2 5" id="KW-0645">Protease</keyword>
<evidence type="ECO:0000256" key="2">
    <source>
        <dbReference type="ARBA" id="ARBA00022670"/>
    </source>
</evidence>
<accession>A0A418WTI9</accession>
<evidence type="ECO:0000313" key="5">
    <source>
        <dbReference type="EMBL" id="RJF94582.1"/>
    </source>
</evidence>
<evidence type="ECO:0000259" key="4">
    <source>
        <dbReference type="Pfam" id="PF04586"/>
    </source>
</evidence>
<dbReference type="Pfam" id="PF04586">
    <property type="entry name" value="Peptidase_S78"/>
    <property type="match status" value="1"/>
</dbReference>
<comment type="caution">
    <text evidence="5">The sequence shown here is derived from an EMBL/GenBank/DDBJ whole genome shotgun (WGS) entry which is preliminary data.</text>
</comment>
<dbReference type="AlphaFoldDB" id="A0A418WTI9"/>
<protein>
    <submittedName>
        <fullName evidence="5">HK97 family phage prohead protease</fullName>
    </submittedName>
</protein>
<keyword evidence="3" id="KW-0378">Hydrolase</keyword>
<dbReference type="Proteomes" id="UP000284605">
    <property type="component" value="Unassembled WGS sequence"/>
</dbReference>
<organism evidence="5 6">
    <name type="scientific">Oleomonas cavernae</name>
    <dbReference type="NCBI Taxonomy" id="2320859"/>
    <lineage>
        <taxon>Bacteria</taxon>
        <taxon>Pseudomonadati</taxon>
        <taxon>Pseudomonadota</taxon>
        <taxon>Alphaproteobacteria</taxon>
        <taxon>Acetobacterales</taxon>
        <taxon>Acetobacteraceae</taxon>
        <taxon>Oleomonas</taxon>
    </lineage>
</organism>
<dbReference type="GO" id="GO:0008233">
    <property type="term" value="F:peptidase activity"/>
    <property type="evidence" value="ECO:0007669"/>
    <property type="project" value="UniProtKB-KW"/>
</dbReference>
<dbReference type="NCBIfam" id="TIGR01543">
    <property type="entry name" value="proheadase_HK97"/>
    <property type="match status" value="1"/>
</dbReference>
<sequence>MDPGLRRDDELKQRRCNRMKPYEVSAPLSWQVKRLAADGSFAGYASVFDVVDVQGDRVLPGAFAASLARWRSGGQLPPFLWQHDMAEPIGRFDLVAEDRQGLRVEGRLALDTRRGREAQSLLRLGALDGLSIGYSAVTTGVDGQGVRLLKVLDLHEISLVTLPANEAARIAWVKAAPGFDTATAAIAANLRRATAALRP</sequence>
<dbReference type="InterPro" id="IPR006433">
    <property type="entry name" value="Prohead_protease"/>
</dbReference>
<name>A0A418WTI9_9PROT</name>
<gene>
    <name evidence="5" type="ORF">D3874_01730</name>
</gene>
<keyword evidence="6" id="KW-1185">Reference proteome</keyword>
<evidence type="ECO:0000256" key="1">
    <source>
        <dbReference type="ARBA" id="ARBA00022612"/>
    </source>
</evidence>
<keyword evidence="1" id="KW-1188">Viral release from host cell</keyword>
<evidence type="ECO:0000313" key="6">
    <source>
        <dbReference type="Proteomes" id="UP000284605"/>
    </source>
</evidence>
<reference evidence="5 6" key="1">
    <citation type="submission" date="2018-09" db="EMBL/GenBank/DDBJ databases">
        <authorList>
            <person name="Zhu H."/>
        </authorList>
    </citation>
    <scope>NUCLEOTIDE SEQUENCE [LARGE SCALE GENOMIC DNA]</scope>
    <source>
        <strain evidence="5 6">K1W22B-8</strain>
    </source>
</reference>
<dbReference type="InterPro" id="IPR054613">
    <property type="entry name" value="Peptidase_S78_dom"/>
</dbReference>
<dbReference type="EMBL" id="QYUK01000008">
    <property type="protein sequence ID" value="RJF94582.1"/>
    <property type="molecule type" value="Genomic_DNA"/>
</dbReference>
<feature type="domain" description="Prohead serine protease" evidence="4">
    <location>
        <begin position="37"/>
        <end position="173"/>
    </location>
</feature>
<dbReference type="GO" id="GO:0006508">
    <property type="term" value="P:proteolysis"/>
    <property type="evidence" value="ECO:0007669"/>
    <property type="project" value="UniProtKB-KW"/>
</dbReference>
<proteinExistence type="predicted"/>